<accession>A0A1M6DPN7</accession>
<protein>
    <submittedName>
        <fullName evidence="1">Uncharacterized protein</fullName>
    </submittedName>
</protein>
<proteinExistence type="predicted"/>
<evidence type="ECO:0000313" key="1">
    <source>
        <dbReference type="EMBL" id="SHI75133.1"/>
    </source>
</evidence>
<dbReference type="AlphaFoldDB" id="A0A1M6DPN7"/>
<dbReference type="InterPro" id="IPR046097">
    <property type="entry name" value="DUF6033"/>
</dbReference>
<sequence length="242" mass="27863">MSGRMMDKISTGMFVKEQICMKMQDMWLTNDNYLWEKGLSSSVWKNLSDTPRGTSRKSFYDTLLGIGQVAEVPQSYMDSSAYKKYLEKRFGVRVTAKDFNKDQKSMDRLGADMCGNDVVIAPNILEQMASDREKAKYYEQKIQYYFDNIPKWKNECAAMGLTYEPCGVAIHKDGTVYYIGGGTETPERKAKIEAAQKAQRERKLKHIQEQRDYNKWLFEHKRIIAKAVADSSLMVNYGGVML</sequence>
<organism evidence="1 2">
    <name type="scientific">Anaerovibrio lipolyticus DSM 3074</name>
    <dbReference type="NCBI Taxonomy" id="1120997"/>
    <lineage>
        <taxon>Bacteria</taxon>
        <taxon>Bacillati</taxon>
        <taxon>Bacillota</taxon>
        <taxon>Negativicutes</taxon>
        <taxon>Selenomonadales</taxon>
        <taxon>Selenomonadaceae</taxon>
        <taxon>Anaerovibrio</taxon>
    </lineage>
</organism>
<dbReference type="EMBL" id="FQYW01000012">
    <property type="protein sequence ID" value="SHI75133.1"/>
    <property type="molecule type" value="Genomic_DNA"/>
</dbReference>
<evidence type="ECO:0000313" key="2">
    <source>
        <dbReference type="Proteomes" id="UP000191240"/>
    </source>
</evidence>
<reference evidence="1 2" key="1">
    <citation type="submission" date="2016-11" db="EMBL/GenBank/DDBJ databases">
        <authorList>
            <person name="Jaros S."/>
            <person name="Januszkiewicz K."/>
            <person name="Wedrychowicz H."/>
        </authorList>
    </citation>
    <scope>NUCLEOTIDE SEQUENCE [LARGE SCALE GENOMIC DNA]</scope>
    <source>
        <strain evidence="1 2">DSM 3074</strain>
    </source>
</reference>
<gene>
    <name evidence="1" type="ORF">SAMN02745671_01549</name>
</gene>
<dbReference type="Pfam" id="PF19498">
    <property type="entry name" value="DUF6033"/>
    <property type="match status" value="1"/>
</dbReference>
<name>A0A1M6DPN7_9FIRM</name>
<dbReference type="Proteomes" id="UP000191240">
    <property type="component" value="Unassembled WGS sequence"/>
</dbReference>